<dbReference type="AlphaFoldDB" id="A0A6J4TK01"/>
<dbReference type="RefSeq" id="WP_294170140.1">
    <property type="nucleotide sequence ID" value="NZ_CADCWA010000151.1"/>
</dbReference>
<reference evidence="1" key="1">
    <citation type="submission" date="2020-02" db="EMBL/GenBank/DDBJ databases">
        <authorList>
            <person name="Meier V. D."/>
        </authorList>
    </citation>
    <scope>NUCLEOTIDE SEQUENCE</scope>
    <source>
        <strain evidence="1">AVDCRST_MAG31</strain>
    </source>
</reference>
<evidence type="ECO:0000313" key="1">
    <source>
        <dbReference type="EMBL" id="CAA9525466.1"/>
    </source>
</evidence>
<sequence>MNPSQEAVGKTPSFGNIEVDSRDYQTLCVALAYKEGKLRLQFNDVRAFMTSWDGDPNPFLTFEEASSRPSDLLKVERSRWLASEHFHLDIDSSDTSAKPWEHFYLVASERSLHVAARDDVEATWVPGAWLGKPGEWEFIPAQ</sequence>
<proteinExistence type="predicted"/>
<protein>
    <submittedName>
        <fullName evidence="1">Uncharacterized protein</fullName>
    </submittedName>
</protein>
<accession>A0A6J4TK01</accession>
<gene>
    <name evidence="1" type="ORF">AVDCRST_MAG31-1890</name>
</gene>
<dbReference type="EMBL" id="CADCWA010000151">
    <property type="protein sequence ID" value="CAA9525466.1"/>
    <property type="molecule type" value="Genomic_DNA"/>
</dbReference>
<organism evidence="1">
    <name type="scientific">uncultured Sphingomonas sp</name>
    <dbReference type="NCBI Taxonomy" id="158754"/>
    <lineage>
        <taxon>Bacteria</taxon>
        <taxon>Pseudomonadati</taxon>
        <taxon>Pseudomonadota</taxon>
        <taxon>Alphaproteobacteria</taxon>
        <taxon>Sphingomonadales</taxon>
        <taxon>Sphingomonadaceae</taxon>
        <taxon>Sphingomonas</taxon>
        <taxon>environmental samples</taxon>
    </lineage>
</organism>
<name>A0A6J4TK01_9SPHN</name>